<evidence type="ECO:0000259" key="4">
    <source>
        <dbReference type="PROSITE" id="PS51720"/>
    </source>
</evidence>
<sequence length="265" mass="30605">MTVTFYFSEWRVVLVGKTGHGKSALGNSLLRHRGFFESPVSSESVTSHCRTGYRDMQNGYRLVVVDTPGLFDTRVTNNEISKELVRCISLACPGPHAFLFVLSIDRFTKEELDTIDHLKELFGKDVTKFVIFVFNGKDSLEYAGITLENYIKKSPVQLQSLIHRCGGRMTTINNRVPPKSKEDDVNNILSLVEQTIRSNGDKYYTNEMFEAAEKVYQSKIRELEDKYGKRLAELELREKIRKEIEEHEVFPNKIRELEKRLTELE</sequence>
<accession>A0AAN8K062</accession>
<dbReference type="PROSITE" id="PS51720">
    <property type="entry name" value="G_AIG1"/>
    <property type="match status" value="1"/>
</dbReference>
<dbReference type="Gene3D" id="3.40.50.300">
    <property type="entry name" value="P-loop containing nucleotide triphosphate hydrolases"/>
    <property type="match status" value="1"/>
</dbReference>
<gene>
    <name evidence="5" type="ORF">SNE40_005992</name>
</gene>
<proteinExistence type="inferred from homology"/>
<dbReference type="InterPro" id="IPR006703">
    <property type="entry name" value="G_AIG1"/>
</dbReference>
<evidence type="ECO:0000256" key="2">
    <source>
        <dbReference type="ARBA" id="ARBA00022741"/>
    </source>
</evidence>
<comment type="caution">
    <text evidence="5">The sequence shown here is derived from an EMBL/GenBank/DDBJ whole genome shotgun (WGS) entry which is preliminary data.</text>
</comment>
<reference evidence="5 6" key="1">
    <citation type="submission" date="2024-01" db="EMBL/GenBank/DDBJ databases">
        <title>The genome of the rayed Mediterranean limpet Patella caerulea (Linnaeus, 1758).</title>
        <authorList>
            <person name="Anh-Thu Weber A."/>
            <person name="Halstead-Nussloch G."/>
        </authorList>
    </citation>
    <scope>NUCLEOTIDE SEQUENCE [LARGE SCALE GENOMIC DNA]</scope>
    <source>
        <strain evidence="5">AATW-2023a</strain>
        <tissue evidence="5">Whole specimen</tissue>
    </source>
</reference>
<keyword evidence="6" id="KW-1185">Reference proteome</keyword>
<dbReference type="AlphaFoldDB" id="A0AAN8K062"/>
<feature type="domain" description="AIG1-type G" evidence="4">
    <location>
        <begin position="7"/>
        <end position="213"/>
    </location>
</feature>
<keyword evidence="2" id="KW-0547">Nucleotide-binding</keyword>
<dbReference type="Proteomes" id="UP001347796">
    <property type="component" value="Unassembled WGS sequence"/>
</dbReference>
<dbReference type="GO" id="GO:0005525">
    <property type="term" value="F:GTP binding"/>
    <property type="evidence" value="ECO:0007669"/>
    <property type="project" value="UniProtKB-KW"/>
</dbReference>
<protein>
    <recommendedName>
        <fullName evidence="4">AIG1-type G domain-containing protein</fullName>
    </recommendedName>
</protein>
<evidence type="ECO:0000256" key="3">
    <source>
        <dbReference type="ARBA" id="ARBA00023134"/>
    </source>
</evidence>
<dbReference type="InterPro" id="IPR045058">
    <property type="entry name" value="GIMA/IAN/Toc"/>
</dbReference>
<organism evidence="5 6">
    <name type="scientific">Patella caerulea</name>
    <name type="common">Rayed Mediterranean limpet</name>
    <dbReference type="NCBI Taxonomy" id="87958"/>
    <lineage>
        <taxon>Eukaryota</taxon>
        <taxon>Metazoa</taxon>
        <taxon>Spiralia</taxon>
        <taxon>Lophotrochozoa</taxon>
        <taxon>Mollusca</taxon>
        <taxon>Gastropoda</taxon>
        <taxon>Patellogastropoda</taxon>
        <taxon>Patelloidea</taxon>
        <taxon>Patellidae</taxon>
        <taxon>Patella</taxon>
    </lineage>
</organism>
<dbReference type="InterPro" id="IPR027417">
    <property type="entry name" value="P-loop_NTPase"/>
</dbReference>
<dbReference type="PANTHER" id="PTHR10903">
    <property type="entry name" value="GTPASE, IMAP FAMILY MEMBER-RELATED"/>
    <property type="match status" value="1"/>
</dbReference>
<evidence type="ECO:0000313" key="5">
    <source>
        <dbReference type="EMBL" id="KAK6186711.1"/>
    </source>
</evidence>
<dbReference type="EMBL" id="JAZGQO010000005">
    <property type="protein sequence ID" value="KAK6186711.1"/>
    <property type="molecule type" value="Genomic_DNA"/>
</dbReference>
<name>A0AAN8K062_PATCE</name>
<dbReference type="CDD" id="cd01852">
    <property type="entry name" value="AIG1"/>
    <property type="match status" value="1"/>
</dbReference>
<keyword evidence="3" id="KW-0342">GTP-binding</keyword>
<dbReference type="PANTHER" id="PTHR10903:SF184">
    <property type="entry name" value="GTP-BINDING PROTEIN A"/>
    <property type="match status" value="1"/>
</dbReference>
<comment type="similarity">
    <text evidence="1">Belongs to the TRAFAC class TrmE-Era-EngA-EngB-Septin-like GTPase superfamily. AIG1/Toc34/Toc159-like paraseptin GTPase family. IAN subfamily.</text>
</comment>
<dbReference type="Pfam" id="PF04548">
    <property type="entry name" value="AIG1"/>
    <property type="match status" value="1"/>
</dbReference>
<dbReference type="SUPFAM" id="SSF52540">
    <property type="entry name" value="P-loop containing nucleoside triphosphate hydrolases"/>
    <property type="match status" value="1"/>
</dbReference>
<evidence type="ECO:0000313" key="6">
    <source>
        <dbReference type="Proteomes" id="UP001347796"/>
    </source>
</evidence>
<dbReference type="FunFam" id="3.40.50.300:FF:000366">
    <property type="entry name" value="GTPase, IMAP family member 2"/>
    <property type="match status" value="1"/>
</dbReference>
<evidence type="ECO:0000256" key="1">
    <source>
        <dbReference type="ARBA" id="ARBA00008535"/>
    </source>
</evidence>